<reference evidence="1" key="1">
    <citation type="submission" date="2014-11" db="EMBL/GenBank/DDBJ databases">
        <authorList>
            <person name="Amaro Gonzalez C."/>
        </authorList>
    </citation>
    <scope>NUCLEOTIDE SEQUENCE</scope>
</reference>
<proteinExistence type="predicted"/>
<organism evidence="1">
    <name type="scientific">Anguilla anguilla</name>
    <name type="common">European freshwater eel</name>
    <name type="synonym">Muraena anguilla</name>
    <dbReference type="NCBI Taxonomy" id="7936"/>
    <lineage>
        <taxon>Eukaryota</taxon>
        <taxon>Metazoa</taxon>
        <taxon>Chordata</taxon>
        <taxon>Craniata</taxon>
        <taxon>Vertebrata</taxon>
        <taxon>Euteleostomi</taxon>
        <taxon>Actinopterygii</taxon>
        <taxon>Neopterygii</taxon>
        <taxon>Teleostei</taxon>
        <taxon>Anguilliformes</taxon>
        <taxon>Anguillidae</taxon>
        <taxon>Anguilla</taxon>
    </lineage>
</organism>
<reference evidence="1" key="2">
    <citation type="journal article" date="2015" name="Fish Shellfish Immunol.">
        <title>Early steps in the European eel (Anguilla anguilla)-Vibrio vulnificus interaction in the gills: Role of the RtxA13 toxin.</title>
        <authorList>
            <person name="Callol A."/>
            <person name="Pajuelo D."/>
            <person name="Ebbesson L."/>
            <person name="Teles M."/>
            <person name="MacKenzie S."/>
            <person name="Amaro C."/>
        </authorList>
    </citation>
    <scope>NUCLEOTIDE SEQUENCE</scope>
</reference>
<accession>A0A0E9X7G7</accession>
<name>A0A0E9X7G7_ANGAN</name>
<protein>
    <submittedName>
        <fullName evidence="1">Uncharacterized protein</fullName>
    </submittedName>
</protein>
<sequence>MQTAVIHACNMQTAVIHVCNVQTAVKHDCNIQTAVIHVCNTRQVTEGCSTDNMSVPVFGHSCGS</sequence>
<evidence type="ECO:0000313" key="1">
    <source>
        <dbReference type="EMBL" id="JAH98554.1"/>
    </source>
</evidence>
<dbReference type="AlphaFoldDB" id="A0A0E9X7G7"/>
<dbReference type="EMBL" id="GBXM01010023">
    <property type="protein sequence ID" value="JAH98554.1"/>
    <property type="molecule type" value="Transcribed_RNA"/>
</dbReference>